<organism evidence="1 2">
    <name type="scientific">Dreissena polymorpha</name>
    <name type="common">Zebra mussel</name>
    <name type="synonym">Mytilus polymorpha</name>
    <dbReference type="NCBI Taxonomy" id="45954"/>
    <lineage>
        <taxon>Eukaryota</taxon>
        <taxon>Metazoa</taxon>
        <taxon>Spiralia</taxon>
        <taxon>Lophotrochozoa</taxon>
        <taxon>Mollusca</taxon>
        <taxon>Bivalvia</taxon>
        <taxon>Autobranchia</taxon>
        <taxon>Heteroconchia</taxon>
        <taxon>Euheterodonta</taxon>
        <taxon>Imparidentia</taxon>
        <taxon>Neoheterodontei</taxon>
        <taxon>Myida</taxon>
        <taxon>Dreissenoidea</taxon>
        <taxon>Dreissenidae</taxon>
        <taxon>Dreissena</taxon>
    </lineage>
</organism>
<evidence type="ECO:0000313" key="1">
    <source>
        <dbReference type="EMBL" id="KAH3715241.1"/>
    </source>
</evidence>
<name>A0A9D4C0U6_DREPO</name>
<gene>
    <name evidence="1" type="ORF">DPMN_057947</name>
</gene>
<dbReference type="AlphaFoldDB" id="A0A9D4C0U6"/>
<comment type="caution">
    <text evidence="1">The sequence shown here is derived from an EMBL/GenBank/DDBJ whole genome shotgun (WGS) entry which is preliminary data.</text>
</comment>
<proteinExistence type="predicted"/>
<dbReference type="Proteomes" id="UP000828390">
    <property type="component" value="Unassembled WGS sequence"/>
</dbReference>
<accession>A0A9D4C0U6</accession>
<evidence type="ECO:0000313" key="2">
    <source>
        <dbReference type="Proteomes" id="UP000828390"/>
    </source>
</evidence>
<reference evidence="1" key="2">
    <citation type="submission" date="2020-11" db="EMBL/GenBank/DDBJ databases">
        <authorList>
            <person name="McCartney M.A."/>
            <person name="Auch B."/>
            <person name="Kono T."/>
            <person name="Mallez S."/>
            <person name="Becker A."/>
            <person name="Gohl D.M."/>
            <person name="Silverstein K.A.T."/>
            <person name="Koren S."/>
            <person name="Bechman K.B."/>
            <person name="Herman A."/>
            <person name="Abrahante J.E."/>
            <person name="Garbe J."/>
        </authorList>
    </citation>
    <scope>NUCLEOTIDE SEQUENCE</scope>
    <source>
        <strain evidence="1">Duluth1</strain>
        <tissue evidence="1">Whole animal</tissue>
    </source>
</reference>
<dbReference type="EMBL" id="JAIWYP010000013">
    <property type="protein sequence ID" value="KAH3715241.1"/>
    <property type="molecule type" value="Genomic_DNA"/>
</dbReference>
<protein>
    <submittedName>
        <fullName evidence="1">Uncharacterized protein</fullName>
    </submittedName>
</protein>
<keyword evidence="2" id="KW-1185">Reference proteome</keyword>
<sequence>MTMSIRTRSGKQYDALFLSDHSEHNLVPTISDTSNLSDLGSEDIYKITKAPLRSVVRNITHNDEDRGITRMSNVPCIDRNNSGGHKVVSDNIVDFIKLTP</sequence>
<reference evidence="1" key="1">
    <citation type="journal article" date="2019" name="bioRxiv">
        <title>The Genome of the Zebra Mussel, Dreissena polymorpha: A Resource for Invasive Species Research.</title>
        <authorList>
            <person name="McCartney M.A."/>
            <person name="Auch B."/>
            <person name="Kono T."/>
            <person name="Mallez S."/>
            <person name="Zhang Y."/>
            <person name="Obille A."/>
            <person name="Becker A."/>
            <person name="Abrahante J.E."/>
            <person name="Garbe J."/>
            <person name="Badalamenti J.P."/>
            <person name="Herman A."/>
            <person name="Mangelson H."/>
            <person name="Liachko I."/>
            <person name="Sullivan S."/>
            <person name="Sone E.D."/>
            <person name="Koren S."/>
            <person name="Silverstein K.A.T."/>
            <person name="Beckman K.B."/>
            <person name="Gohl D.M."/>
        </authorList>
    </citation>
    <scope>NUCLEOTIDE SEQUENCE</scope>
    <source>
        <strain evidence="1">Duluth1</strain>
        <tissue evidence="1">Whole animal</tissue>
    </source>
</reference>